<dbReference type="InterPro" id="IPR044925">
    <property type="entry name" value="His-Me_finger_sf"/>
</dbReference>
<dbReference type="InterPro" id="IPR036388">
    <property type="entry name" value="WH-like_DNA-bd_sf"/>
</dbReference>
<dbReference type="Pfam" id="PF07463">
    <property type="entry name" value="NUMOD4"/>
    <property type="match status" value="1"/>
</dbReference>
<dbReference type="Gene3D" id="3.90.75.20">
    <property type="match status" value="1"/>
</dbReference>
<dbReference type="InterPro" id="IPR010896">
    <property type="entry name" value="NUMOD1"/>
</dbReference>
<evidence type="ECO:0000259" key="2">
    <source>
        <dbReference type="Pfam" id="PF07463"/>
    </source>
</evidence>
<feature type="domain" description="Nuclease-associated modular DNA-binding 1" evidence="1">
    <location>
        <begin position="175"/>
        <end position="208"/>
    </location>
</feature>
<reference evidence="3 4" key="1">
    <citation type="submission" date="2019-07" db="EMBL/GenBank/DDBJ databases">
        <title>Whole genome shotgun sequence of Chitinophaga cymbidii NBRC 109752.</title>
        <authorList>
            <person name="Hosoyama A."/>
            <person name="Uohara A."/>
            <person name="Ohji S."/>
            <person name="Ichikawa N."/>
        </authorList>
    </citation>
    <scope>NUCLEOTIDE SEQUENCE [LARGE SCALE GENOMIC DNA]</scope>
    <source>
        <strain evidence="3 4">NBRC 109752</strain>
    </source>
</reference>
<organism evidence="3 4">
    <name type="scientific">Chitinophaga cymbidii</name>
    <dbReference type="NCBI Taxonomy" id="1096750"/>
    <lineage>
        <taxon>Bacteria</taxon>
        <taxon>Pseudomonadati</taxon>
        <taxon>Bacteroidota</taxon>
        <taxon>Chitinophagia</taxon>
        <taxon>Chitinophagales</taxon>
        <taxon>Chitinophagaceae</taxon>
        <taxon>Chitinophaga</taxon>
    </lineage>
</organism>
<evidence type="ECO:0000313" key="3">
    <source>
        <dbReference type="EMBL" id="GEP95843.1"/>
    </source>
</evidence>
<protein>
    <recommendedName>
        <fullName evidence="5">NUMOD1 domain-containing protein</fullName>
    </recommendedName>
</protein>
<dbReference type="Gene3D" id="1.10.10.10">
    <property type="entry name" value="Winged helix-like DNA-binding domain superfamily/Winged helix DNA-binding domain"/>
    <property type="match status" value="2"/>
</dbReference>
<evidence type="ECO:0000259" key="1">
    <source>
        <dbReference type="Pfam" id="PF07453"/>
    </source>
</evidence>
<feature type="domain" description="NUMOD4" evidence="2">
    <location>
        <begin position="19"/>
        <end position="67"/>
    </location>
</feature>
<name>A0A512RJG8_9BACT</name>
<dbReference type="Proteomes" id="UP000321436">
    <property type="component" value="Unassembled WGS sequence"/>
</dbReference>
<dbReference type="InterPro" id="IPR010902">
    <property type="entry name" value="NUMOD4"/>
</dbReference>
<sequence length="304" mass="34581">MNTSLPAHQDLSMEDRPGELWKDIPGFRKYFQVSNFGRVKRKERQVRDTQGGTYTLPAMIRKAVVNKDLNMHARDWTYRLQIVLQYKNKKYSFQVARLVYYCFVRQFDLKDTSLVVSTLNVDGLDVRPDNLVLLTQAEKCRRPYSTGRQSSHLATNKFKLIAAIEASRQKTNIMVSQYDADGHYMSTFHSITEAARQTGIGYASIAYAARLPARKAGGYYWRKGDANKINLKQVQEIIRKRQISYKEKKGVKVMQYDAAGNLVATFHAISDAAKKAGVSHKSISNAIRHGRGRPGAGGWIWRPA</sequence>
<dbReference type="SMART" id="SM00497">
    <property type="entry name" value="IENR1"/>
    <property type="match status" value="2"/>
</dbReference>
<keyword evidence="4" id="KW-1185">Reference proteome</keyword>
<dbReference type="SUPFAM" id="SSF54060">
    <property type="entry name" value="His-Me finger endonucleases"/>
    <property type="match status" value="1"/>
</dbReference>
<dbReference type="Pfam" id="PF07453">
    <property type="entry name" value="NUMOD1"/>
    <property type="match status" value="2"/>
</dbReference>
<comment type="caution">
    <text evidence="3">The sequence shown here is derived from an EMBL/GenBank/DDBJ whole genome shotgun (WGS) entry which is preliminary data.</text>
</comment>
<accession>A0A512RJG8</accession>
<dbReference type="AlphaFoldDB" id="A0A512RJG8"/>
<evidence type="ECO:0000313" key="4">
    <source>
        <dbReference type="Proteomes" id="UP000321436"/>
    </source>
</evidence>
<dbReference type="InterPro" id="IPR003647">
    <property type="entry name" value="Intron_nuc_1_rpt"/>
</dbReference>
<gene>
    <name evidence="3" type="ORF">CCY01nite_21030</name>
</gene>
<feature type="domain" description="Nuclease-associated modular DNA-binding 1" evidence="1">
    <location>
        <begin position="252"/>
        <end position="287"/>
    </location>
</feature>
<proteinExistence type="predicted"/>
<evidence type="ECO:0008006" key="5">
    <source>
        <dbReference type="Google" id="ProtNLM"/>
    </source>
</evidence>
<dbReference type="EMBL" id="BKAU01000001">
    <property type="protein sequence ID" value="GEP95843.1"/>
    <property type="molecule type" value="Genomic_DNA"/>
</dbReference>
<dbReference type="GO" id="GO:0016788">
    <property type="term" value="F:hydrolase activity, acting on ester bonds"/>
    <property type="evidence" value="ECO:0007669"/>
    <property type="project" value="InterPro"/>
</dbReference>